<dbReference type="Proteomes" id="UP001144280">
    <property type="component" value="Unassembled WGS sequence"/>
</dbReference>
<keyword evidence="2" id="KW-0472">Membrane</keyword>
<keyword evidence="2" id="KW-1133">Transmembrane helix</keyword>
<evidence type="ECO:0000313" key="3">
    <source>
        <dbReference type="EMBL" id="GLI03505.1"/>
    </source>
</evidence>
<evidence type="ECO:0000256" key="1">
    <source>
        <dbReference type="SAM" id="MobiDB-lite"/>
    </source>
</evidence>
<feature type="transmembrane region" description="Helical" evidence="2">
    <location>
        <begin position="44"/>
        <end position="65"/>
    </location>
</feature>
<reference evidence="3" key="1">
    <citation type="submission" date="2022-12" db="EMBL/GenBank/DDBJ databases">
        <title>New Phytohabitans aurantiacus sp. RD004123 nov., an actinomycete isolated from soil.</title>
        <authorList>
            <person name="Triningsih D.W."/>
            <person name="Harunari E."/>
            <person name="Igarashi Y."/>
        </authorList>
    </citation>
    <scope>NUCLEOTIDE SEQUENCE</scope>
    <source>
        <strain evidence="3">RD004123</strain>
    </source>
</reference>
<feature type="region of interest" description="Disordered" evidence="1">
    <location>
        <begin position="1"/>
        <end position="37"/>
    </location>
</feature>
<feature type="compositionally biased region" description="Basic and acidic residues" evidence="1">
    <location>
        <begin position="612"/>
        <end position="632"/>
    </location>
</feature>
<gene>
    <name evidence="3" type="ORF">Pa4123_87830</name>
</gene>
<proteinExistence type="predicted"/>
<comment type="caution">
    <text evidence="3">The sequence shown here is derived from an EMBL/GenBank/DDBJ whole genome shotgun (WGS) entry which is preliminary data.</text>
</comment>
<feature type="compositionally biased region" description="Low complexity" evidence="1">
    <location>
        <begin position="309"/>
        <end position="324"/>
    </location>
</feature>
<feature type="region of interest" description="Disordered" evidence="1">
    <location>
        <begin position="299"/>
        <end position="632"/>
    </location>
</feature>
<feature type="compositionally biased region" description="Basic and acidic residues" evidence="1">
    <location>
        <begin position="379"/>
        <end position="388"/>
    </location>
</feature>
<feature type="compositionally biased region" description="Basic and acidic residues" evidence="1">
    <location>
        <begin position="350"/>
        <end position="369"/>
    </location>
</feature>
<dbReference type="EMBL" id="BSDI01000087">
    <property type="protein sequence ID" value="GLI03505.1"/>
    <property type="molecule type" value="Genomic_DNA"/>
</dbReference>
<protein>
    <submittedName>
        <fullName evidence="3">Uncharacterized protein</fullName>
    </submittedName>
</protein>
<name>A0ABQ5RAS9_9ACTN</name>
<feature type="compositionally biased region" description="Basic and acidic residues" evidence="1">
    <location>
        <begin position="515"/>
        <end position="559"/>
    </location>
</feature>
<accession>A0ABQ5RAS9</accession>
<feature type="transmembrane region" description="Helical" evidence="2">
    <location>
        <begin position="71"/>
        <end position="92"/>
    </location>
</feature>
<evidence type="ECO:0000313" key="4">
    <source>
        <dbReference type="Proteomes" id="UP001144280"/>
    </source>
</evidence>
<sequence>MTDPLLGEPVPEYVAGHSADPEVSVGSTAMPASEPPSERRGARLLTIVFWAGVGLAPLAALLLLLGQGAGALRVAAVLAVLAVVLIGLSITLRRDAESMRLDMEETLLEEVDMLREDVRNDIATAARATHKAFSEKLQVMHESVQALRMQVEAARVAGGGPVQPPAPAREGAIFPTAAPVAAGFARPEPPAGANGQPMHAGVAQPPGVAGVAQAGHLGIAQPAGMASVPQPAHAGIALPPPGPGPGHVGARARVPGGIVRHTETVQVTTRQTIVDPHGDDESGTGRVYGAGGYGGYEGGGYGGPEFPPADDAAARPGRYGGDAAQWSAPPAPPPGGRRRRAAEPDDAQWQDDRQRGGGPWPDDRQRGGEEPWSGGRGDSWPEERRRGPDSSWQGDRSRGADQSWPEDGRRGPDSAWLGDRQGERLGDRQGERLGDRQGEHPRDGSWAGDRARGGGDARRPRPYDREEEPRDEGRWTDVKAGDRWASVRSDDHVQELRMGERRAAVRADESGSEVRIQDRWAAVRREEPRREESRREEPRRAEPHREEQHEDGAWLRDLRGPQSDNGWDRRGGPAALPAGPIEPTTSWGQGWNAAEQDTSGRRRRYQDDEDEYRYQPDAGRRSRRAEEDQRWR</sequence>
<feature type="compositionally biased region" description="Basic and acidic residues" evidence="1">
    <location>
        <begin position="420"/>
        <end position="482"/>
    </location>
</feature>
<feature type="compositionally biased region" description="Basic and acidic residues" evidence="1">
    <location>
        <begin position="488"/>
        <end position="509"/>
    </location>
</feature>
<evidence type="ECO:0000256" key="2">
    <source>
        <dbReference type="SAM" id="Phobius"/>
    </source>
</evidence>
<keyword evidence="4" id="KW-1185">Reference proteome</keyword>
<keyword evidence="2" id="KW-0812">Transmembrane</keyword>
<organism evidence="3 4">
    <name type="scientific">Phytohabitans aurantiacus</name>
    <dbReference type="NCBI Taxonomy" id="3016789"/>
    <lineage>
        <taxon>Bacteria</taxon>
        <taxon>Bacillati</taxon>
        <taxon>Actinomycetota</taxon>
        <taxon>Actinomycetes</taxon>
        <taxon>Micromonosporales</taxon>
        <taxon>Micromonosporaceae</taxon>
    </lineage>
</organism>
<dbReference type="RefSeq" id="WP_281905769.1">
    <property type="nucleotide sequence ID" value="NZ_BSDI01000087.1"/>
</dbReference>